<dbReference type="FunFam" id="3.30.590.10:FF:000005">
    <property type="entry name" value="Probable glutamine synthetase"/>
    <property type="match status" value="1"/>
</dbReference>
<reference evidence="9" key="1">
    <citation type="journal article" date="2014" name="Genome Announc.">
        <title>De novo whole-genome sequence and genome annotation of Lichtheimia ramosa.</title>
        <authorList>
            <person name="Linde J."/>
            <person name="Schwartze V."/>
            <person name="Binder U."/>
            <person name="Lass-Florl C."/>
            <person name="Voigt K."/>
            <person name="Horn F."/>
        </authorList>
    </citation>
    <scope>NUCLEOTIDE SEQUENCE</scope>
    <source>
        <strain evidence="9">JMRC FSU:6197</strain>
    </source>
</reference>
<dbReference type="AlphaFoldDB" id="A0A077WPP7"/>
<keyword evidence="3" id="KW-0436">Ligase</keyword>
<evidence type="ECO:0000256" key="2">
    <source>
        <dbReference type="ARBA" id="ARBA00021364"/>
    </source>
</evidence>
<dbReference type="PANTHER" id="PTHR43785">
    <property type="entry name" value="GAMMA-GLUTAMYLPUTRESCINE SYNTHETASE"/>
    <property type="match status" value="1"/>
</dbReference>
<dbReference type="SMART" id="SM01230">
    <property type="entry name" value="Gln-synt_C"/>
    <property type="match status" value="1"/>
</dbReference>
<dbReference type="InterPro" id="IPR014746">
    <property type="entry name" value="Gln_synth/guanido_kin_cat_dom"/>
</dbReference>
<dbReference type="GO" id="GO:0005524">
    <property type="term" value="F:ATP binding"/>
    <property type="evidence" value="ECO:0007669"/>
    <property type="project" value="UniProtKB-KW"/>
</dbReference>
<evidence type="ECO:0000256" key="1">
    <source>
        <dbReference type="ARBA" id="ARBA00009897"/>
    </source>
</evidence>
<organism evidence="9">
    <name type="scientific">Lichtheimia ramosa</name>
    <dbReference type="NCBI Taxonomy" id="688394"/>
    <lineage>
        <taxon>Eukaryota</taxon>
        <taxon>Fungi</taxon>
        <taxon>Fungi incertae sedis</taxon>
        <taxon>Mucoromycota</taxon>
        <taxon>Mucoromycotina</taxon>
        <taxon>Mucoromycetes</taxon>
        <taxon>Mucorales</taxon>
        <taxon>Lichtheimiaceae</taxon>
        <taxon>Lichtheimia</taxon>
    </lineage>
</organism>
<protein>
    <recommendedName>
        <fullName evidence="2">Glutamine synthetase</fullName>
    </recommendedName>
</protein>
<dbReference type="GO" id="GO:0006576">
    <property type="term" value="P:biogenic amine metabolic process"/>
    <property type="evidence" value="ECO:0007669"/>
    <property type="project" value="UniProtKB-ARBA"/>
</dbReference>
<dbReference type="Gene3D" id="3.30.590.10">
    <property type="entry name" value="Glutamine synthetase/guanido kinase, catalytic domain"/>
    <property type="match status" value="1"/>
</dbReference>
<keyword evidence="4" id="KW-0547">Nucleotide-binding</keyword>
<evidence type="ECO:0000313" key="9">
    <source>
        <dbReference type="EMBL" id="CDS09073.1"/>
    </source>
</evidence>
<dbReference type="OrthoDB" id="77835at2759"/>
<feature type="domain" description="GS catalytic" evidence="8">
    <location>
        <begin position="124"/>
        <end position="472"/>
    </location>
</feature>
<dbReference type="SUPFAM" id="SSF55931">
    <property type="entry name" value="Glutamine synthetase/guanido kinase"/>
    <property type="match status" value="1"/>
</dbReference>
<dbReference type="GO" id="GO:0004356">
    <property type="term" value="F:glutamine synthetase activity"/>
    <property type="evidence" value="ECO:0007669"/>
    <property type="project" value="InterPro"/>
</dbReference>
<proteinExistence type="inferred from homology"/>
<dbReference type="PROSITE" id="PS51987">
    <property type="entry name" value="GS_CATALYTIC"/>
    <property type="match status" value="1"/>
</dbReference>
<evidence type="ECO:0000256" key="5">
    <source>
        <dbReference type="ARBA" id="ARBA00022840"/>
    </source>
</evidence>
<evidence type="ECO:0000256" key="4">
    <source>
        <dbReference type="ARBA" id="ARBA00022741"/>
    </source>
</evidence>
<evidence type="ECO:0000256" key="7">
    <source>
        <dbReference type="RuleBase" id="RU000384"/>
    </source>
</evidence>
<gene>
    <name evidence="9" type="ORF">LRAMOSA10433</name>
</gene>
<evidence type="ECO:0000256" key="6">
    <source>
        <dbReference type="PROSITE-ProRule" id="PRU01331"/>
    </source>
</evidence>
<dbReference type="SUPFAM" id="SSF54368">
    <property type="entry name" value="Glutamine synthetase, N-terminal domain"/>
    <property type="match status" value="1"/>
</dbReference>
<sequence>MTADSPTVVATLDNIEELLKDDTKVKIAVLDMDCVLRGKMINKTRFLQTLTNGFGFCSVLFGWDLHDRMYFEKTEFNDDEGAFGDMICKVDLKSFRRIPWEHNTPFFLVDVYHPVTKEPIFCSPRGLVRDVEKDFQQQLSCTPYVGMELEFFCFKETPETLATKGFVNRTPLTLGNFGFSFLRPTQNQEFYYHAYDWLREFNVELEAWHTEMGPGIYEAAVAYRNASEAGDRAALLKTAMKQIALQHGSMATFMAKPDQERMGCSGHMHISLKDDQGRNLFVPRDASDASSIHPDMSNTMVHFVAGVLRALPSILAILAPTVNSYKRLVENQWAPVNVNWGIENRMGAIRVIVPPTALPSATRLEVRVPGADVNPPLAMAAILKAGYWGIQTKQTVPVPPLDHVKDKASSGGARLARNLQEAIIAMGEQDSIARQVLGNKFVDHYVVSRKHEWNLYQCAVTDFELKRYFELI</sequence>
<dbReference type="InterPro" id="IPR008146">
    <property type="entry name" value="Gln_synth_cat_dom"/>
</dbReference>
<dbReference type="Pfam" id="PF00120">
    <property type="entry name" value="Gln-synt_C"/>
    <property type="match status" value="1"/>
</dbReference>
<dbReference type="EMBL" id="LK023329">
    <property type="protein sequence ID" value="CDS09073.1"/>
    <property type="molecule type" value="Genomic_DNA"/>
</dbReference>
<dbReference type="GO" id="GO:0006542">
    <property type="term" value="P:glutamine biosynthetic process"/>
    <property type="evidence" value="ECO:0007669"/>
    <property type="project" value="InterPro"/>
</dbReference>
<name>A0A077WPP7_9FUNG</name>
<keyword evidence="5" id="KW-0067">ATP-binding</keyword>
<evidence type="ECO:0000256" key="3">
    <source>
        <dbReference type="ARBA" id="ARBA00022598"/>
    </source>
</evidence>
<dbReference type="PANTHER" id="PTHR43785:SF12">
    <property type="entry name" value="TYPE-1 GLUTAMINE SYNTHETASE 2"/>
    <property type="match status" value="1"/>
</dbReference>
<evidence type="ECO:0000259" key="8">
    <source>
        <dbReference type="PROSITE" id="PS51987"/>
    </source>
</evidence>
<dbReference type="InterPro" id="IPR036651">
    <property type="entry name" value="Gln_synt_N_sf"/>
</dbReference>
<accession>A0A077WPP7</accession>
<dbReference type="Gene3D" id="3.10.20.70">
    <property type="entry name" value="Glutamine synthetase, N-terminal domain"/>
    <property type="match status" value="1"/>
</dbReference>
<comment type="similarity">
    <text evidence="1 6 7">Belongs to the glutamine synthetase family.</text>
</comment>